<dbReference type="RefSeq" id="WP_122626735.1">
    <property type="nucleotide sequence ID" value="NZ_UPPP01000058.1"/>
</dbReference>
<evidence type="ECO:0000313" key="2">
    <source>
        <dbReference type="EMBL" id="VBB05763.1"/>
    </source>
</evidence>
<proteinExistence type="predicted"/>
<name>A0A498R6B4_9FIRM</name>
<dbReference type="GO" id="GO:0004853">
    <property type="term" value="F:uroporphyrinogen decarboxylase activity"/>
    <property type="evidence" value="ECO:0007669"/>
    <property type="project" value="InterPro"/>
</dbReference>
<dbReference type="InterPro" id="IPR038071">
    <property type="entry name" value="UROD/MetE-like_sf"/>
</dbReference>
<dbReference type="SUPFAM" id="SSF51726">
    <property type="entry name" value="UROD/MetE-like"/>
    <property type="match status" value="1"/>
</dbReference>
<gene>
    <name evidence="2" type="ORF">LUCI_0974</name>
</gene>
<dbReference type="GO" id="GO:0006779">
    <property type="term" value="P:porphyrin-containing compound biosynthetic process"/>
    <property type="evidence" value="ECO:0007669"/>
    <property type="project" value="InterPro"/>
</dbReference>
<evidence type="ECO:0000313" key="3">
    <source>
        <dbReference type="Proteomes" id="UP000277811"/>
    </source>
</evidence>
<dbReference type="AlphaFoldDB" id="A0A498R6B4"/>
<dbReference type="Gene3D" id="3.20.20.210">
    <property type="match status" value="1"/>
</dbReference>
<feature type="domain" description="Uroporphyrinogen decarboxylase (URO-D)" evidence="1">
    <location>
        <begin position="205"/>
        <end position="392"/>
    </location>
</feature>
<organism evidence="2 3">
    <name type="scientific">Lucifera butyrica</name>
    <dbReference type="NCBI Taxonomy" id="1351585"/>
    <lineage>
        <taxon>Bacteria</taxon>
        <taxon>Bacillati</taxon>
        <taxon>Bacillota</taxon>
        <taxon>Negativicutes</taxon>
        <taxon>Veillonellales</taxon>
        <taxon>Veillonellaceae</taxon>
        <taxon>Lucifera</taxon>
    </lineage>
</organism>
<reference evidence="2 3" key="1">
    <citation type="submission" date="2018-06" db="EMBL/GenBank/DDBJ databases">
        <authorList>
            <person name="Strepis N."/>
        </authorList>
    </citation>
    <scope>NUCLEOTIDE SEQUENCE [LARGE SCALE GENOMIC DNA]</scope>
    <source>
        <strain evidence="2">LUCI</strain>
    </source>
</reference>
<dbReference type="OrthoDB" id="2066978at2"/>
<keyword evidence="3" id="KW-1185">Reference proteome</keyword>
<sequence length="400" mass="47026">MNCREREKATLSFSDDLDRGAVEEIFYPWEKTVKKWENEGLSTRFSEKVMFPTIPTDNLYFPRDREIEPEERYLNCLSTEEVFIYEQNLGFDPLKRVAFRVPFLCFDEKLIEETSEYKIKLDRDGWKRKYYKTRDLIQELRPVVSNEEDWQQLKDRVQKALDEYCTDENIQKIYGCYKEGHDKGDFAIRFRASGFFWTPRTLLGIEPHLMAFYDYPEMLHDINEFVLKVYMEKLDKILDIISPNVVFFEEDLSGSSGPMLSPALFDEFVGAYYKRLIPFLKKKGVANVFVDTDGEFNVLIPNFVEAGIDGFLPMDVQGGMDIVAVREKYSTLKFIGGYNKLEIARGKDAINKEFERIMPVIKQGGYLPCNDHQVPPDAPLENYKYYIKRLREVMQQARGY</sequence>
<protein>
    <submittedName>
        <fullName evidence="2">Uroporphyrinogen decarboxylase (Uro-d)</fullName>
    </submittedName>
</protein>
<dbReference type="InterPro" id="IPR000257">
    <property type="entry name" value="Uroporphyrinogen_deCOase"/>
</dbReference>
<dbReference type="EMBL" id="UPPP01000058">
    <property type="protein sequence ID" value="VBB05763.1"/>
    <property type="molecule type" value="Genomic_DNA"/>
</dbReference>
<evidence type="ECO:0000259" key="1">
    <source>
        <dbReference type="Pfam" id="PF01208"/>
    </source>
</evidence>
<accession>A0A498R6B4</accession>
<dbReference type="Proteomes" id="UP000277811">
    <property type="component" value="Unassembled WGS sequence"/>
</dbReference>
<dbReference type="Pfam" id="PF01208">
    <property type="entry name" value="URO-D"/>
    <property type="match status" value="1"/>
</dbReference>